<accession>A0ABQ4XLB3</accession>
<dbReference type="Proteomes" id="UP001151760">
    <property type="component" value="Unassembled WGS sequence"/>
</dbReference>
<name>A0ABQ4XLB3_9ASTR</name>
<evidence type="ECO:0000313" key="2">
    <source>
        <dbReference type="Proteomes" id="UP001151760"/>
    </source>
</evidence>
<reference evidence="1" key="2">
    <citation type="submission" date="2022-01" db="EMBL/GenBank/DDBJ databases">
        <authorList>
            <person name="Yamashiro T."/>
            <person name="Shiraishi A."/>
            <person name="Satake H."/>
            <person name="Nakayama K."/>
        </authorList>
    </citation>
    <scope>NUCLEOTIDE SEQUENCE</scope>
</reference>
<sequence length="196" mass="21642">MDKTVSIYCDRDRGSHLISGGHSEALGTYLDMCFGIIHKRMEKASGLFKTLRGLLRACASTLVRVGYSVAICSVLLITNSYYVASRAAPLKQLYGRKCRSTVCWTMLESSNPSSRAISIGRLGNIVQSNQRMQAMIDKELRRSKSFYGTQSKVLSLRGNARINSGRKNLTPLRKTALLSSAGRKPEDKDSSNRDGI</sequence>
<comment type="caution">
    <text evidence="1">The sequence shown here is derived from an EMBL/GenBank/DDBJ whole genome shotgun (WGS) entry which is preliminary data.</text>
</comment>
<proteinExistence type="predicted"/>
<evidence type="ECO:0000313" key="1">
    <source>
        <dbReference type="EMBL" id="GJS65842.1"/>
    </source>
</evidence>
<organism evidence="1 2">
    <name type="scientific">Tanacetum coccineum</name>
    <dbReference type="NCBI Taxonomy" id="301880"/>
    <lineage>
        <taxon>Eukaryota</taxon>
        <taxon>Viridiplantae</taxon>
        <taxon>Streptophyta</taxon>
        <taxon>Embryophyta</taxon>
        <taxon>Tracheophyta</taxon>
        <taxon>Spermatophyta</taxon>
        <taxon>Magnoliopsida</taxon>
        <taxon>eudicotyledons</taxon>
        <taxon>Gunneridae</taxon>
        <taxon>Pentapetalae</taxon>
        <taxon>asterids</taxon>
        <taxon>campanulids</taxon>
        <taxon>Asterales</taxon>
        <taxon>Asteraceae</taxon>
        <taxon>Asteroideae</taxon>
        <taxon>Anthemideae</taxon>
        <taxon>Anthemidinae</taxon>
        <taxon>Tanacetum</taxon>
    </lineage>
</organism>
<reference evidence="1" key="1">
    <citation type="journal article" date="2022" name="Int. J. Mol. Sci.">
        <title>Draft Genome of Tanacetum Coccineum: Genomic Comparison of Closely Related Tanacetum-Family Plants.</title>
        <authorList>
            <person name="Yamashiro T."/>
            <person name="Shiraishi A."/>
            <person name="Nakayama K."/>
            <person name="Satake H."/>
        </authorList>
    </citation>
    <scope>NUCLEOTIDE SEQUENCE</scope>
</reference>
<keyword evidence="2" id="KW-1185">Reference proteome</keyword>
<dbReference type="EMBL" id="BQNB010009607">
    <property type="protein sequence ID" value="GJS65842.1"/>
    <property type="molecule type" value="Genomic_DNA"/>
</dbReference>
<gene>
    <name evidence="1" type="ORF">Tco_0680406</name>
</gene>
<protein>
    <submittedName>
        <fullName evidence="1">Uncharacterized protein</fullName>
    </submittedName>
</protein>